<accession>A0A0S4QMD0</accession>
<evidence type="ECO:0000256" key="1">
    <source>
        <dbReference type="ARBA" id="ARBA00009986"/>
    </source>
</evidence>
<dbReference type="PANTHER" id="PTHR42804">
    <property type="entry name" value="ALDEHYDE DEHYDROGENASE"/>
    <property type="match status" value="1"/>
</dbReference>
<keyword evidence="7" id="KW-1185">Reference proteome</keyword>
<dbReference type="GO" id="GO:0016620">
    <property type="term" value="F:oxidoreductase activity, acting on the aldehyde or oxo group of donors, NAD or NADP as acceptor"/>
    <property type="evidence" value="ECO:0007669"/>
    <property type="project" value="InterPro"/>
</dbReference>
<feature type="domain" description="Aldehyde dehydrogenase" evidence="5">
    <location>
        <begin position="17"/>
        <end position="470"/>
    </location>
</feature>
<comment type="similarity">
    <text evidence="1 4">Belongs to the aldehyde dehydrogenase family.</text>
</comment>
<name>A0A0S4QMD0_9ACTN</name>
<evidence type="ECO:0000313" key="7">
    <source>
        <dbReference type="Proteomes" id="UP000198802"/>
    </source>
</evidence>
<protein>
    <submittedName>
        <fullName evidence="6">Aldehyde dehydrogenase (NAD+)</fullName>
    </submittedName>
</protein>
<keyword evidence="2 4" id="KW-0560">Oxidoreductase</keyword>
<evidence type="ECO:0000313" key="6">
    <source>
        <dbReference type="EMBL" id="CUU56769.1"/>
    </source>
</evidence>
<evidence type="ECO:0000259" key="5">
    <source>
        <dbReference type="Pfam" id="PF00171"/>
    </source>
</evidence>
<dbReference type="FunFam" id="3.40.309.10:FF:000009">
    <property type="entry name" value="Aldehyde dehydrogenase A"/>
    <property type="match status" value="1"/>
</dbReference>
<dbReference type="FunFam" id="3.40.605.10:FF:000007">
    <property type="entry name" value="NAD/NADP-dependent betaine aldehyde dehydrogenase"/>
    <property type="match status" value="1"/>
</dbReference>
<dbReference type="CDD" id="cd07139">
    <property type="entry name" value="ALDH_AldA-Rv0768"/>
    <property type="match status" value="1"/>
</dbReference>
<evidence type="ECO:0000256" key="4">
    <source>
        <dbReference type="RuleBase" id="RU003345"/>
    </source>
</evidence>
<dbReference type="InterPro" id="IPR016161">
    <property type="entry name" value="Ald_DH/histidinol_DH"/>
</dbReference>
<reference evidence="7" key="1">
    <citation type="submission" date="2015-11" db="EMBL/GenBank/DDBJ databases">
        <authorList>
            <person name="Varghese N."/>
        </authorList>
    </citation>
    <scope>NUCLEOTIDE SEQUENCE [LARGE SCALE GENOMIC DNA]</scope>
    <source>
        <strain evidence="7">DSM 45899</strain>
    </source>
</reference>
<dbReference type="SUPFAM" id="SSF53720">
    <property type="entry name" value="ALDH-like"/>
    <property type="match status" value="1"/>
</dbReference>
<dbReference type="PANTHER" id="PTHR42804:SF1">
    <property type="entry name" value="ALDEHYDE DEHYDROGENASE-RELATED"/>
    <property type="match status" value="1"/>
</dbReference>
<dbReference type="Gene3D" id="3.40.605.10">
    <property type="entry name" value="Aldehyde Dehydrogenase, Chain A, domain 1"/>
    <property type="match status" value="1"/>
</dbReference>
<dbReference type="InterPro" id="IPR016163">
    <property type="entry name" value="Ald_DH_C"/>
</dbReference>
<dbReference type="AlphaFoldDB" id="A0A0S4QMD0"/>
<proteinExistence type="inferred from homology"/>
<dbReference type="Proteomes" id="UP000198802">
    <property type="component" value="Unassembled WGS sequence"/>
</dbReference>
<evidence type="ECO:0000256" key="2">
    <source>
        <dbReference type="ARBA" id="ARBA00023002"/>
    </source>
</evidence>
<gene>
    <name evidence="6" type="ORF">Ga0074812_108297</name>
</gene>
<dbReference type="Pfam" id="PF00171">
    <property type="entry name" value="Aldedh"/>
    <property type="match status" value="1"/>
</dbReference>
<dbReference type="InterPro" id="IPR016162">
    <property type="entry name" value="Ald_DH_N"/>
</dbReference>
<dbReference type="InterPro" id="IPR015590">
    <property type="entry name" value="Aldehyde_DH_dom"/>
</dbReference>
<evidence type="ECO:0000256" key="3">
    <source>
        <dbReference type="PROSITE-ProRule" id="PRU10007"/>
    </source>
</evidence>
<dbReference type="PROSITE" id="PS00687">
    <property type="entry name" value="ALDEHYDE_DEHYDR_GLU"/>
    <property type="match status" value="1"/>
</dbReference>
<dbReference type="Gene3D" id="3.40.309.10">
    <property type="entry name" value="Aldehyde Dehydrogenase, Chain A, domain 2"/>
    <property type="match status" value="1"/>
</dbReference>
<dbReference type="InterPro" id="IPR029510">
    <property type="entry name" value="Ald_DH_CS_GLU"/>
</dbReference>
<organism evidence="6 7">
    <name type="scientific">Parafrankia irregularis</name>
    <dbReference type="NCBI Taxonomy" id="795642"/>
    <lineage>
        <taxon>Bacteria</taxon>
        <taxon>Bacillati</taxon>
        <taxon>Actinomycetota</taxon>
        <taxon>Actinomycetes</taxon>
        <taxon>Frankiales</taxon>
        <taxon>Frankiaceae</taxon>
        <taxon>Parafrankia</taxon>
    </lineage>
</organism>
<sequence length="476" mass="50012">MDRSTLFIDDQWLAAPRTVDVLEAATEKTLGQVALAGPAQIDLAVAAARRALRGPWAVLTGPERSDLLKRFAAELRARAADTAVLVSQENGMPIRLSRAANGYSPAMMVDYYADLIRDEAPDEIRAGVPRGRTIVQHRPVGVVAAITPWNYPQPLAAMKIAPALAAGCTVVLKPAPETTLDALVFAEAALAAGLPPGVLNIVPGDRDAGSYLVAHPGIDKVAFTGSTAAGRAIGEACGRLLRPVTLELGGKSAAIVAADADLDLFAARLPEVSLANNGQTCHACTRILAPRARYDEVVDAVTETVRGLTIGDPLERSTAIGPLVSAAQRERVLGYVEAGRASGARLTVGGGRPAEQPVGWFVEPTVFADVDNTSVIAREEIFGPVLCVIPYRDEDEAVALANDSDFGLAGSVWTTDTERGLALADRIETGTIGLNHYALDLGAPFGGTKASGLGWELGPEGLAPYRRHRSVYLAPE</sequence>
<dbReference type="EMBL" id="FAOZ01000008">
    <property type="protein sequence ID" value="CUU56769.1"/>
    <property type="molecule type" value="Genomic_DNA"/>
</dbReference>
<feature type="active site" evidence="3">
    <location>
        <position position="247"/>
    </location>
</feature>